<dbReference type="Proteomes" id="UP000075683">
    <property type="component" value="Unassembled WGS sequence"/>
</dbReference>
<evidence type="ECO:0000256" key="3">
    <source>
        <dbReference type="HAMAP-Rule" id="MF_01539"/>
    </source>
</evidence>
<keyword evidence="2 3" id="KW-0819">tRNA processing</keyword>
<feature type="binding site" evidence="3">
    <location>
        <begin position="7"/>
        <end position="20"/>
    </location>
    <ligand>
        <name>ATP</name>
        <dbReference type="ChEBI" id="CHEBI:30616"/>
    </ligand>
</feature>
<dbReference type="GO" id="GO:0016879">
    <property type="term" value="F:ligase activity, forming carbon-nitrogen bonds"/>
    <property type="evidence" value="ECO:0007669"/>
    <property type="project" value="UniProtKB-UniRule"/>
</dbReference>
<keyword evidence="3" id="KW-0820">tRNA-binding</keyword>
<dbReference type="AlphaFoldDB" id="A0A150LQ13"/>
<protein>
    <recommendedName>
        <fullName evidence="3">tRNA(Met) cytidine acetate ligase</fullName>
        <ecNumber evidence="3">6.3.4.-</ecNumber>
    </recommendedName>
</protein>
<evidence type="ECO:0000256" key="2">
    <source>
        <dbReference type="ARBA" id="ARBA00022694"/>
    </source>
</evidence>
<dbReference type="GO" id="GO:0006400">
    <property type="term" value="P:tRNA modification"/>
    <property type="evidence" value="ECO:0007669"/>
    <property type="project" value="UniProtKB-UniRule"/>
</dbReference>
<dbReference type="EMBL" id="LQYT01000073">
    <property type="protein sequence ID" value="KYD14330.1"/>
    <property type="molecule type" value="Genomic_DNA"/>
</dbReference>
<feature type="binding site" evidence="3">
    <location>
        <position position="101"/>
    </location>
    <ligand>
        <name>ATP</name>
        <dbReference type="ChEBI" id="CHEBI:30616"/>
    </ligand>
</feature>
<dbReference type="Pfam" id="PF05636">
    <property type="entry name" value="HIGH_NTase1"/>
    <property type="match status" value="1"/>
</dbReference>
<keyword evidence="3" id="KW-0963">Cytoplasm</keyword>
<comment type="similarity">
    <text evidence="3">Belongs to the TmcAL family.</text>
</comment>
<evidence type="ECO:0000313" key="4">
    <source>
        <dbReference type="EMBL" id="KYD14330.1"/>
    </source>
</evidence>
<keyword evidence="3" id="KW-0547">Nucleotide-binding</keyword>
<dbReference type="GO" id="GO:0005737">
    <property type="term" value="C:cytoplasm"/>
    <property type="evidence" value="ECO:0007669"/>
    <property type="project" value="UniProtKB-SubCell"/>
</dbReference>
<sequence length="404" mass="46571">MISAGIVVEYNPFHNGHLHHLNETKKRTDADVVIAVMSGNFLQRGEPAIVSKFARTKMALQAGCDIVVELPYAFAVQQAEIFADGAVRILASLGCRFLCFGSESGDINAFLDTFHWLERQKGRFDEILKEKMRLGFSYPKAAALAYSEMEGDGALLDLSQPNNILGYQYVKAIKDRQLDIIPLTIPRIKAGYHDPEFSSDTIASATSIRKAIFSEKGDLEPLKRYMPESSFEELLRFKREYGAWQNWENYWPFLKYRIIQSSPGELREIYDMEEGIEYRVREAAFRADSFQSFMENLKTKRYTWTRLQRLSTHILMNAKKEEMKTYCQKPEYARLLGFSKRGRQYLNRMKEELAIPLIAKASSRDGGAFELDKRAGYIYSFGFPPSVRQRVLEEEYKRPPVMAE</sequence>
<evidence type="ECO:0000313" key="5">
    <source>
        <dbReference type="Proteomes" id="UP000075683"/>
    </source>
</evidence>
<dbReference type="HAMAP" id="MF_01539">
    <property type="entry name" value="TmcAL"/>
    <property type="match status" value="1"/>
</dbReference>
<name>A0A150LQ13_9BACI</name>
<dbReference type="OrthoDB" id="9769796at2"/>
<dbReference type="InterPro" id="IPR008513">
    <property type="entry name" value="tRNA(Met)_cyd_acetate_ligase"/>
</dbReference>
<gene>
    <name evidence="3" type="primary">tmcAL</name>
    <name evidence="4" type="ORF">B4135_2757</name>
</gene>
<dbReference type="PANTHER" id="PTHR37825:SF1">
    <property type="entry name" value="TRNA(MET) CYTIDINE ACETATE LIGASE"/>
    <property type="match status" value="1"/>
</dbReference>
<dbReference type="Gene3D" id="3.40.50.620">
    <property type="entry name" value="HUPs"/>
    <property type="match status" value="1"/>
</dbReference>
<keyword evidence="1 3" id="KW-0436">Ligase</keyword>
<feature type="binding site" evidence="3">
    <location>
        <position position="162"/>
    </location>
    <ligand>
        <name>ATP</name>
        <dbReference type="ChEBI" id="CHEBI:30616"/>
    </ligand>
</feature>
<keyword evidence="3" id="KW-0067">ATP-binding</keyword>
<comment type="subcellular location">
    <subcellularLocation>
        <location evidence="3">Cytoplasm</location>
    </subcellularLocation>
</comment>
<comment type="catalytic activity">
    <reaction evidence="3">
        <text>cytidine(34) in elongator tRNA(Met) + acetate + ATP = N(4)-acetylcytidine(34) in elongator tRNA(Met) + AMP + diphosphate</text>
        <dbReference type="Rhea" id="RHEA:58144"/>
        <dbReference type="Rhea" id="RHEA-COMP:10693"/>
        <dbReference type="Rhea" id="RHEA-COMP:10694"/>
        <dbReference type="ChEBI" id="CHEBI:30089"/>
        <dbReference type="ChEBI" id="CHEBI:30616"/>
        <dbReference type="ChEBI" id="CHEBI:33019"/>
        <dbReference type="ChEBI" id="CHEBI:74900"/>
        <dbReference type="ChEBI" id="CHEBI:82748"/>
        <dbReference type="ChEBI" id="CHEBI:456215"/>
    </reaction>
</comment>
<comment type="function">
    <text evidence="3">Catalyzes the formation of N(4)-acetylcytidine (ac(4)C) at the wobble position of elongator tRNA(Met), using acetate and ATP as substrates. First activates an acetate ion to form acetyladenylate (Ac-AMP) and then transfers the acetyl group to tRNA to form ac(4)C34.</text>
</comment>
<dbReference type="NCBIfam" id="NF010191">
    <property type="entry name" value="PRK13670.1"/>
    <property type="match status" value="1"/>
</dbReference>
<dbReference type="GO" id="GO:0000049">
    <property type="term" value="F:tRNA binding"/>
    <property type="evidence" value="ECO:0007669"/>
    <property type="project" value="UniProtKB-KW"/>
</dbReference>
<dbReference type="RefSeq" id="WP_061569356.1">
    <property type="nucleotide sequence ID" value="NZ_LQYT01000073.1"/>
</dbReference>
<dbReference type="PATRIC" id="fig|301148.3.peg.263"/>
<evidence type="ECO:0000256" key="1">
    <source>
        <dbReference type="ARBA" id="ARBA00022598"/>
    </source>
</evidence>
<feature type="binding site" evidence="3">
    <location>
        <begin position="187"/>
        <end position="188"/>
    </location>
    <ligand>
        <name>ATP</name>
        <dbReference type="ChEBI" id="CHEBI:30616"/>
    </ligand>
</feature>
<organism evidence="4 5">
    <name type="scientific">Caldibacillus debilis</name>
    <dbReference type="NCBI Taxonomy" id="301148"/>
    <lineage>
        <taxon>Bacteria</taxon>
        <taxon>Bacillati</taxon>
        <taxon>Bacillota</taxon>
        <taxon>Bacilli</taxon>
        <taxon>Bacillales</taxon>
        <taxon>Bacillaceae</taxon>
        <taxon>Caldibacillus</taxon>
    </lineage>
</organism>
<dbReference type="SUPFAM" id="SSF52374">
    <property type="entry name" value="Nucleotidylyl transferase"/>
    <property type="match status" value="1"/>
</dbReference>
<accession>A0A150LQ13</accession>
<comment type="caution">
    <text evidence="4">The sequence shown here is derived from an EMBL/GenBank/DDBJ whole genome shotgun (WGS) entry which is preliminary data.</text>
</comment>
<dbReference type="GO" id="GO:0005524">
    <property type="term" value="F:ATP binding"/>
    <property type="evidence" value="ECO:0007669"/>
    <property type="project" value="UniProtKB-KW"/>
</dbReference>
<dbReference type="EC" id="6.3.4.-" evidence="3"/>
<dbReference type="STRING" id="301148.B4135_2757"/>
<reference evidence="4 5" key="1">
    <citation type="submission" date="2016-01" db="EMBL/GenBank/DDBJ databases">
        <title>Draft Genome Sequences of Seven Thermophilic Sporeformers Isolated from Foods.</title>
        <authorList>
            <person name="Berendsen E.M."/>
            <person name="Wells-Bennik M.H."/>
            <person name="Krawcyk A.O."/>
            <person name="De Jong A."/>
            <person name="Holsappel S."/>
            <person name="Eijlander R.T."/>
            <person name="Kuipers O.P."/>
        </authorList>
    </citation>
    <scope>NUCLEOTIDE SEQUENCE [LARGE SCALE GENOMIC DNA]</scope>
    <source>
        <strain evidence="4 5">B4135</strain>
    </source>
</reference>
<dbReference type="PANTHER" id="PTHR37825">
    <property type="entry name" value="TRNA(MET) CYTIDINE ACETATE LIGASE"/>
    <property type="match status" value="1"/>
</dbReference>
<keyword evidence="3" id="KW-0694">RNA-binding</keyword>
<dbReference type="InterPro" id="IPR014729">
    <property type="entry name" value="Rossmann-like_a/b/a_fold"/>
</dbReference>
<proteinExistence type="inferred from homology"/>